<feature type="region of interest" description="Disordered" evidence="1">
    <location>
        <begin position="718"/>
        <end position="744"/>
    </location>
</feature>
<name>A0ABD4DI22_ELIMR</name>
<sequence length="1353" mass="152455">MNNNQSSQTLFRFVSQRNAQLIESEEKITFINRSKAIKSVFDQAIIQWANQKAPGVTKLDALTTKAKELKQTQQIQLFTKADEVSVVTGSFYKAGKQLAVESKISPELEAELKAYFSINANGEPELIPSAPLNLVNIWDNFIYQVVTQESFYVKEALSQVLKAYNYIKNIVPEGSNKEEVLKQAVDAKVVLPPVLFLDEYPVEQDHAFQVNVSNIGASYISAKSRAALIESSPQNTGFVNEETSKKSNYLAAAYYKENLLILKKELEKAKKSYDVIYNKAYKAALKKHNEIVQNTENSVQAVESVGFSFEHEISPLDDTFLSNKLSNNSLQTLVMLVGNEEPKNLSEVAFSTSDISISGQTLVSDEYQTLDEIIAMVEEQIDNYNQQINDNIIAPKEEYASIGGVLIPMGNNLQVAAGNANFFTATTVAKNSTEWNVLLELSDKSLSIVSATYTTGSSSGMGSISDSSVQLVQNGVYRLFANNTIPVNSSGSNGFMINGEVMLSDNKVYPLSFTMILNSSGTKDLITNTYPYTGGGSFIDPGENPRTKIYKGRVCAEYNEAESRFVTVNATLDVPESVSIDLRRFRLMDGGNVVKVGYGVVFYVQTGNSIVFPDLFDNTLTLQELQRSTKIVLDFAVNGQFKQLVLEDFNSPKCVEGILKDVEEFEISSEGHVFIPKGFGIKRLGIADYLKVEQSTHAYVEGEVANIENIMAREYRDKSTRRLRRSENTTTTSKETEREKLTDTTTATRFEMQTEIARMLQEANDTSINASSEFKFGDTSRFNIASGYANHRAKEESTRQSITQAQDITERALDRVVSKVREERIEKIVEEFEENNSHGFDNRKGDKHVVGVYRWVDKLMKNQVYKYGKRLMFEFSIPQPAKLHNLAMQSTKQLKTIEKPIDPRLSTILTMQNYSSLSDENILKYWLNKYNVEIEKKPENEISVSKAISVSNAEITGEMTAKSDSIEVPDGYTTSGGWLNVNHFFQPNSFEWTHIGVTVGDVSKLVSEHNEHITINEAISFKKKYAKKVGIAFESSDTGGVTINVSLDCVLSKEVENEWLQKTFNEIIKAYEDALVVYNQTIAEEETRAGEIKSKNPLFYRQIEQEVLRHNCIAYLVDDNSQKSLGQNMYMGENMSEFGIKREYLDQYASLAKFMEQAFEWDIISYSYYPYYWGDRRDWESMYRSENIDPLFNSFLRSGMARVVVTVRPGFEDAVQFYMSTGKIWSGGEVPVIGDPLYLSIVDEMREPMGEKYGKAWITRIPTPLTILQAESIGLKVEHALPFTQEDPKDFEDPKALITESNFEKNDATMQAPESKIVGSMEINNDYIQLTTKDDPKQVVAQLSLDDLKEALQ</sequence>
<evidence type="ECO:0000256" key="1">
    <source>
        <dbReference type="SAM" id="MobiDB-lite"/>
    </source>
</evidence>
<evidence type="ECO:0000313" key="3">
    <source>
        <dbReference type="Proteomes" id="UP000064412"/>
    </source>
</evidence>
<accession>A0ABD4DI22</accession>
<gene>
    <name evidence="2" type="ORF">ATB95_18320</name>
</gene>
<dbReference type="EMBL" id="LNOI01000009">
    <property type="protein sequence ID" value="KUY14371.1"/>
    <property type="molecule type" value="Genomic_DNA"/>
</dbReference>
<proteinExistence type="predicted"/>
<evidence type="ECO:0000313" key="2">
    <source>
        <dbReference type="EMBL" id="KUY14371.1"/>
    </source>
</evidence>
<dbReference type="RefSeq" id="WP_059345986.1">
    <property type="nucleotide sequence ID" value="NZ_CP140570.1"/>
</dbReference>
<protein>
    <submittedName>
        <fullName evidence="2">Uncharacterized protein</fullName>
    </submittedName>
</protein>
<dbReference type="Proteomes" id="UP000064412">
    <property type="component" value="Unassembled WGS sequence"/>
</dbReference>
<comment type="caution">
    <text evidence="2">The sequence shown here is derived from an EMBL/GenBank/DDBJ whole genome shotgun (WGS) entry which is preliminary data.</text>
</comment>
<organism evidence="2 3">
    <name type="scientific">Elizabethkingia miricola</name>
    <name type="common">Chryseobacterium miricola</name>
    <dbReference type="NCBI Taxonomy" id="172045"/>
    <lineage>
        <taxon>Bacteria</taxon>
        <taxon>Pseudomonadati</taxon>
        <taxon>Bacteroidota</taxon>
        <taxon>Flavobacteriia</taxon>
        <taxon>Flavobacteriales</taxon>
        <taxon>Weeksellaceae</taxon>
        <taxon>Elizabethkingia</taxon>
    </lineage>
</organism>
<reference evidence="2 3" key="1">
    <citation type="submission" date="2015-11" db="EMBL/GenBank/DDBJ databases">
        <authorList>
            <person name="Nicholson A.C."/>
            <person name="Humrighouse B.W."/>
            <person name="Graziano J."/>
            <person name="Lasker B."/>
            <person name="Whitney A.M."/>
            <person name="Mcquiston J.R."/>
        </authorList>
    </citation>
    <scope>NUCLEOTIDE SEQUENCE [LARGE SCALE GENOMIC DNA]</scope>
    <source>
        <strain evidence="2 3">G4071</strain>
    </source>
</reference>